<dbReference type="EMBL" id="JAEACU010000004">
    <property type="protein sequence ID" value="KAH7532760.1"/>
    <property type="molecule type" value="Genomic_DNA"/>
</dbReference>
<dbReference type="Proteomes" id="UP000813462">
    <property type="component" value="Unassembled WGS sequence"/>
</dbReference>
<gene>
    <name evidence="2" type="ORF">FEM48_Zijuj04G0056300</name>
</gene>
<reference evidence="2" key="1">
    <citation type="journal article" date="2021" name="Front. Plant Sci.">
        <title>Chromosome-Scale Genome Assembly for Chinese Sour Jujube and Insights Into Its Genome Evolution and Domestication Signature.</title>
        <authorList>
            <person name="Shen L.-Y."/>
            <person name="Luo H."/>
            <person name="Wang X.-L."/>
            <person name="Wang X.-M."/>
            <person name="Qiu X.-J."/>
            <person name="Liu H."/>
            <person name="Zhou S.-S."/>
            <person name="Jia K.-H."/>
            <person name="Nie S."/>
            <person name="Bao Y.-T."/>
            <person name="Zhang R.-G."/>
            <person name="Yun Q.-Z."/>
            <person name="Chai Y.-H."/>
            <person name="Lu J.-Y."/>
            <person name="Li Y."/>
            <person name="Zhao S.-W."/>
            <person name="Mao J.-F."/>
            <person name="Jia S.-G."/>
            <person name="Mao Y.-M."/>
        </authorList>
    </citation>
    <scope>NUCLEOTIDE SEQUENCE</scope>
    <source>
        <strain evidence="2">AT0</strain>
        <tissue evidence="2">Leaf</tissue>
    </source>
</reference>
<dbReference type="SUPFAM" id="SSF53756">
    <property type="entry name" value="UDP-Glycosyltransferase/glycogen phosphorylase"/>
    <property type="match status" value="1"/>
</dbReference>
<dbReference type="GO" id="GO:0080044">
    <property type="term" value="F:quercetin 7-O-glucosyltransferase activity"/>
    <property type="evidence" value="ECO:0007669"/>
    <property type="project" value="TreeGrafter"/>
</dbReference>
<dbReference type="PANTHER" id="PTHR11926">
    <property type="entry name" value="GLUCOSYL/GLUCURONOSYL TRANSFERASES"/>
    <property type="match status" value="1"/>
</dbReference>
<accession>A0A978VI41</accession>
<dbReference type="GO" id="GO:0080043">
    <property type="term" value="F:quercetin 3-O-glucosyltransferase activity"/>
    <property type="evidence" value="ECO:0007669"/>
    <property type="project" value="TreeGrafter"/>
</dbReference>
<dbReference type="Gene3D" id="3.40.50.2000">
    <property type="entry name" value="Glycogen Phosphorylase B"/>
    <property type="match status" value="1"/>
</dbReference>
<evidence type="ECO:0000313" key="3">
    <source>
        <dbReference type="Proteomes" id="UP000813462"/>
    </source>
</evidence>
<evidence type="ECO:0000313" key="2">
    <source>
        <dbReference type="EMBL" id="KAH7532760.1"/>
    </source>
</evidence>
<comment type="caution">
    <text evidence="2">The sequence shown here is derived from an EMBL/GenBank/DDBJ whole genome shotgun (WGS) entry which is preliminary data.</text>
</comment>
<protein>
    <recommendedName>
        <fullName evidence="4">UDP-glycosyltransferase 74F2-like</fullName>
    </recommendedName>
</protein>
<dbReference type="AlphaFoldDB" id="A0A978VI41"/>
<sequence length="163" mass="17565">MDTISDGFDDGSFAHAEGVADYLTKLEAASSNGLAELILKYKESADDDPIDCIVCDSFLPWALDVAKEFGTASAAFFTQACAVDYIYHCVHHGLLNLPIPTNSIPLSIPGLRFLDIPDMPSLICVEGSYPAYFEMAISDSGSSDNNIDRFISKLKSSPPSSTK</sequence>
<dbReference type="PANTHER" id="PTHR11926:SF1311">
    <property type="entry name" value="UDP-GLYCOSYLTRANSFERASE 74F2"/>
    <property type="match status" value="1"/>
</dbReference>
<comment type="similarity">
    <text evidence="1">Belongs to the UDP-glycosyltransferase family.</text>
</comment>
<evidence type="ECO:0008006" key="4">
    <source>
        <dbReference type="Google" id="ProtNLM"/>
    </source>
</evidence>
<proteinExistence type="inferred from homology"/>
<evidence type="ECO:0000256" key="1">
    <source>
        <dbReference type="ARBA" id="ARBA00009995"/>
    </source>
</evidence>
<name>A0A978VI41_ZIZJJ</name>
<organism evidence="2 3">
    <name type="scientific">Ziziphus jujuba var. spinosa</name>
    <dbReference type="NCBI Taxonomy" id="714518"/>
    <lineage>
        <taxon>Eukaryota</taxon>
        <taxon>Viridiplantae</taxon>
        <taxon>Streptophyta</taxon>
        <taxon>Embryophyta</taxon>
        <taxon>Tracheophyta</taxon>
        <taxon>Spermatophyta</taxon>
        <taxon>Magnoliopsida</taxon>
        <taxon>eudicotyledons</taxon>
        <taxon>Gunneridae</taxon>
        <taxon>Pentapetalae</taxon>
        <taxon>rosids</taxon>
        <taxon>fabids</taxon>
        <taxon>Rosales</taxon>
        <taxon>Rhamnaceae</taxon>
        <taxon>Paliureae</taxon>
        <taxon>Ziziphus</taxon>
    </lineage>
</organism>